<dbReference type="Gene3D" id="1.20.81.30">
    <property type="entry name" value="Type II secretion system (T2SS), domain F"/>
    <property type="match status" value="1"/>
</dbReference>
<feature type="transmembrane region" description="Helical" evidence="6">
    <location>
        <begin position="245"/>
        <end position="263"/>
    </location>
</feature>
<feature type="transmembrane region" description="Helical" evidence="6">
    <location>
        <begin position="99"/>
        <end position="120"/>
    </location>
</feature>
<evidence type="ECO:0000256" key="4">
    <source>
        <dbReference type="ARBA" id="ARBA00022989"/>
    </source>
</evidence>
<evidence type="ECO:0000256" key="3">
    <source>
        <dbReference type="ARBA" id="ARBA00022692"/>
    </source>
</evidence>
<dbReference type="InterPro" id="IPR018076">
    <property type="entry name" value="T2SS_GspF_dom"/>
</dbReference>
<sequence length="303" mass="34006">MNRWILLSLCLMFLVLGLLLWSASKQKELQAKARVNFEQALPYFGHIESFLPGRDEGWVARAKLRFSVIYGFDLAPWHIVTFTCLGLLVLGFSNLYMSMLPALASTLILALLLLVVIPYIRMRRRQRMIVTQIPLFIDQVSRALSSGKSVEGAVRGVTEDMQMPLRAVLDRVVRATDLGASFADAMQKAAELHRVKELGLIALAIRISSNYGSSPQEMLKSIVQMIRQHEQAQRELAAMTGETKITAWVLSLTPLAIVVYMFTANPGYIDMMLHDPSGAFIFKAALIMQGVGILIFWRMMKSI</sequence>
<reference evidence="8 9" key="1">
    <citation type="submission" date="2024-11" db="EMBL/GenBank/DDBJ databases">
        <authorList>
            <person name="Kaparullina E.N."/>
            <person name="Delegan Y.A."/>
            <person name="Doronina N.V."/>
        </authorList>
    </citation>
    <scope>NUCLEOTIDE SEQUENCE [LARGE SCALE GENOMIC DNA]</scope>
    <source>
        <strain evidence="8 9">7sh_L</strain>
    </source>
</reference>
<keyword evidence="2" id="KW-1003">Cell membrane</keyword>
<feature type="transmembrane region" description="Helical" evidence="6">
    <location>
        <begin position="6"/>
        <end position="24"/>
    </location>
</feature>
<organism evidence="8 9">
    <name type="scientific">Methylobacillus methanolivorans</name>
    <dbReference type="NCBI Taxonomy" id="1848927"/>
    <lineage>
        <taxon>Bacteria</taxon>
        <taxon>Pseudomonadati</taxon>
        <taxon>Pseudomonadota</taxon>
        <taxon>Betaproteobacteria</taxon>
        <taxon>Nitrosomonadales</taxon>
        <taxon>Methylophilaceae</taxon>
        <taxon>Methylobacillus</taxon>
    </lineage>
</organism>
<protein>
    <submittedName>
        <fullName evidence="8">Type II secretion system F family protein</fullName>
    </submittedName>
</protein>
<evidence type="ECO:0000256" key="2">
    <source>
        <dbReference type="ARBA" id="ARBA00022475"/>
    </source>
</evidence>
<accession>A0ABW8GJU2</accession>
<proteinExistence type="predicted"/>
<gene>
    <name evidence="8" type="ORF">ACIKP9_03980</name>
</gene>
<dbReference type="EMBL" id="JBIWXY010000001">
    <property type="protein sequence ID" value="MFJ5445377.1"/>
    <property type="molecule type" value="Genomic_DNA"/>
</dbReference>
<keyword evidence="3 6" id="KW-0812">Transmembrane</keyword>
<feature type="transmembrane region" description="Helical" evidence="6">
    <location>
        <begin position="68"/>
        <end position="93"/>
    </location>
</feature>
<dbReference type="Proteomes" id="UP001617669">
    <property type="component" value="Unassembled WGS sequence"/>
</dbReference>
<dbReference type="PANTHER" id="PTHR35007:SF1">
    <property type="entry name" value="PILUS ASSEMBLY PROTEIN"/>
    <property type="match status" value="1"/>
</dbReference>
<evidence type="ECO:0000256" key="1">
    <source>
        <dbReference type="ARBA" id="ARBA00004651"/>
    </source>
</evidence>
<keyword evidence="5 6" id="KW-0472">Membrane</keyword>
<comment type="caution">
    <text evidence="8">The sequence shown here is derived from an EMBL/GenBank/DDBJ whole genome shotgun (WGS) entry which is preliminary data.</text>
</comment>
<evidence type="ECO:0000256" key="6">
    <source>
        <dbReference type="SAM" id="Phobius"/>
    </source>
</evidence>
<evidence type="ECO:0000259" key="7">
    <source>
        <dbReference type="Pfam" id="PF00482"/>
    </source>
</evidence>
<name>A0ABW8GJU2_9PROT</name>
<evidence type="ECO:0000256" key="5">
    <source>
        <dbReference type="ARBA" id="ARBA00023136"/>
    </source>
</evidence>
<keyword evidence="9" id="KW-1185">Reference proteome</keyword>
<feature type="transmembrane region" description="Helical" evidence="6">
    <location>
        <begin position="278"/>
        <end position="297"/>
    </location>
</feature>
<evidence type="ECO:0000313" key="8">
    <source>
        <dbReference type="EMBL" id="MFJ5445377.1"/>
    </source>
</evidence>
<keyword evidence="4 6" id="KW-1133">Transmembrane helix</keyword>
<dbReference type="RefSeq" id="WP_400879580.1">
    <property type="nucleotide sequence ID" value="NZ_JBIWXY010000001.1"/>
</dbReference>
<evidence type="ECO:0000313" key="9">
    <source>
        <dbReference type="Proteomes" id="UP001617669"/>
    </source>
</evidence>
<dbReference type="PANTHER" id="PTHR35007">
    <property type="entry name" value="INTEGRAL MEMBRANE PROTEIN-RELATED"/>
    <property type="match status" value="1"/>
</dbReference>
<dbReference type="Pfam" id="PF00482">
    <property type="entry name" value="T2SSF"/>
    <property type="match status" value="1"/>
</dbReference>
<feature type="domain" description="Type II secretion system protein GspF" evidence="7">
    <location>
        <begin position="136"/>
        <end position="262"/>
    </location>
</feature>
<dbReference type="InterPro" id="IPR042094">
    <property type="entry name" value="T2SS_GspF_sf"/>
</dbReference>
<comment type="subcellular location">
    <subcellularLocation>
        <location evidence="1">Cell membrane</location>
        <topology evidence="1">Multi-pass membrane protein</topology>
    </subcellularLocation>
</comment>